<dbReference type="GO" id="GO:0002949">
    <property type="term" value="P:tRNA threonylcarbamoyladenosine modification"/>
    <property type="evidence" value="ECO:0007669"/>
    <property type="project" value="InterPro"/>
</dbReference>
<dbReference type="Pfam" id="PF02367">
    <property type="entry name" value="TsaE"/>
    <property type="match status" value="1"/>
</dbReference>
<keyword evidence="12" id="KW-1185">Reference proteome</keyword>
<dbReference type="Gene3D" id="3.40.50.300">
    <property type="entry name" value="P-loop containing nucleotide triphosphate hydrolases"/>
    <property type="match status" value="1"/>
</dbReference>
<dbReference type="Proteomes" id="UP000004221">
    <property type="component" value="Unassembled WGS sequence"/>
</dbReference>
<evidence type="ECO:0000256" key="10">
    <source>
        <dbReference type="ARBA" id="ARBA00032441"/>
    </source>
</evidence>
<accession>I4EMM3</accession>
<keyword evidence="7" id="KW-0547">Nucleotide-binding</keyword>
<dbReference type="AlphaFoldDB" id="I4EMM3"/>
<dbReference type="RefSeq" id="WP_008481286.1">
    <property type="nucleotide sequence ID" value="NZ_CAGS01000579.1"/>
</dbReference>
<dbReference type="InterPro" id="IPR027417">
    <property type="entry name" value="P-loop_NTPase"/>
</dbReference>
<organism evidence="11 12">
    <name type="scientific">Nitrolancea hollandica Lb</name>
    <dbReference type="NCBI Taxonomy" id="1129897"/>
    <lineage>
        <taxon>Bacteria</taxon>
        <taxon>Pseudomonadati</taxon>
        <taxon>Thermomicrobiota</taxon>
        <taxon>Thermomicrobia</taxon>
        <taxon>Sphaerobacterales</taxon>
        <taxon>Sphaerobacterineae</taxon>
        <taxon>Sphaerobacteraceae</taxon>
        <taxon>Nitrolancea</taxon>
    </lineage>
</organism>
<name>I4EMM3_9BACT</name>
<evidence type="ECO:0000256" key="8">
    <source>
        <dbReference type="ARBA" id="ARBA00022840"/>
    </source>
</evidence>
<evidence type="ECO:0000313" key="11">
    <source>
        <dbReference type="EMBL" id="CCF85936.1"/>
    </source>
</evidence>
<comment type="subcellular location">
    <subcellularLocation>
        <location evidence="1">Cytoplasm</location>
    </subcellularLocation>
</comment>
<dbReference type="GO" id="GO:0005737">
    <property type="term" value="C:cytoplasm"/>
    <property type="evidence" value="ECO:0007669"/>
    <property type="project" value="UniProtKB-SubCell"/>
</dbReference>
<keyword evidence="4" id="KW-0963">Cytoplasm</keyword>
<dbReference type="PANTHER" id="PTHR33540:SF2">
    <property type="entry name" value="TRNA THREONYLCARBAMOYLADENOSINE BIOSYNTHESIS PROTEIN TSAE"/>
    <property type="match status" value="1"/>
</dbReference>
<evidence type="ECO:0000256" key="2">
    <source>
        <dbReference type="ARBA" id="ARBA00007599"/>
    </source>
</evidence>
<evidence type="ECO:0000256" key="5">
    <source>
        <dbReference type="ARBA" id="ARBA00022694"/>
    </source>
</evidence>
<evidence type="ECO:0000256" key="4">
    <source>
        <dbReference type="ARBA" id="ARBA00022490"/>
    </source>
</evidence>
<comment type="caution">
    <text evidence="11">The sequence shown here is derived from an EMBL/GenBank/DDBJ whole genome shotgun (WGS) entry which is preliminary data.</text>
</comment>
<dbReference type="PANTHER" id="PTHR33540">
    <property type="entry name" value="TRNA THREONYLCARBAMOYLADENOSINE BIOSYNTHESIS PROTEIN TSAE"/>
    <property type="match status" value="1"/>
</dbReference>
<dbReference type="EMBL" id="CAGS01000579">
    <property type="protein sequence ID" value="CCF85936.1"/>
    <property type="molecule type" value="Genomic_DNA"/>
</dbReference>
<gene>
    <name evidence="11" type="ORF">NITHO_620006</name>
</gene>
<reference evidence="11 12" key="1">
    <citation type="journal article" date="2012" name="ISME J.">
        <title>Nitrification expanded: discovery, physiology and genomics of a nitrite-oxidizing bacterium from the phylum Chloroflexi.</title>
        <authorList>
            <person name="Sorokin D.Y."/>
            <person name="Lucker S."/>
            <person name="Vejmelkova D."/>
            <person name="Kostrikina N.A."/>
            <person name="Kleerebezem R."/>
            <person name="Rijpstra W.I."/>
            <person name="Damste J.S."/>
            <person name="Le Paslier D."/>
            <person name="Muyzer G."/>
            <person name="Wagner M."/>
            <person name="van Loosdrecht M.C."/>
            <person name="Daims H."/>
        </authorList>
    </citation>
    <scope>NUCLEOTIDE SEQUENCE [LARGE SCALE GENOMIC DNA]</scope>
    <source>
        <strain evidence="12">none</strain>
    </source>
</reference>
<dbReference type="NCBIfam" id="TIGR00150">
    <property type="entry name" value="T6A_YjeE"/>
    <property type="match status" value="1"/>
</dbReference>
<keyword evidence="8" id="KW-0067">ATP-binding</keyword>
<proteinExistence type="inferred from homology"/>
<evidence type="ECO:0000256" key="6">
    <source>
        <dbReference type="ARBA" id="ARBA00022723"/>
    </source>
</evidence>
<evidence type="ECO:0000313" key="12">
    <source>
        <dbReference type="Proteomes" id="UP000004221"/>
    </source>
</evidence>
<keyword evidence="9" id="KW-0460">Magnesium</keyword>
<protein>
    <recommendedName>
        <fullName evidence="3">tRNA threonylcarbamoyladenosine biosynthesis protein TsaE</fullName>
    </recommendedName>
    <alternativeName>
        <fullName evidence="10">t(6)A37 threonylcarbamoyladenosine biosynthesis protein TsaE</fullName>
    </alternativeName>
</protein>
<evidence type="ECO:0000256" key="9">
    <source>
        <dbReference type="ARBA" id="ARBA00022842"/>
    </source>
</evidence>
<dbReference type="OrthoDB" id="9815896at2"/>
<keyword evidence="6" id="KW-0479">Metal-binding</keyword>
<sequence length="178" mass="19684">MTSRRPALDLISHSPDQTRRFGYHLGRLARAGDVLLLHGQIGAGKTTLVQGIARGLGVEGYVQSPTFTLASEHAGRTAGGERVTLFHLDLYRLEGAGDLASFGYEEYFDEPSGIVVIEWPERLAEELPDEHLLIRLEHLADAKRRLAFLPQGSRAQELTEAFRAEVFHARRRSAPAGD</sequence>
<evidence type="ECO:0000256" key="3">
    <source>
        <dbReference type="ARBA" id="ARBA00019010"/>
    </source>
</evidence>
<dbReference type="InterPro" id="IPR003442">
    <property type="entry name" value="T6A_TsaE"/>
</dbReference>
<evidence type="ECO:0000256" key="1">
    <source>
        <dbReference type="ARBA" id="ARBA00004496"/>
    </source>
</evidence>
<dbReference type="GO" id="GO:0005524">
    <property type="term" value="F:ATP binding"/>
    <property type="evidence" value="ECO:0007669"/>
    <property type="project" value="UniProtKB-KW"/>
</dbReference>
<dbReference type="SUPFAM" id="SSF52540">
    <property type="entry name" value="P-loop containing nucleoside triphosphate hydrolases"/>
    <property type="match status" value="1"/>
</dbReference>
<evidence type="ECO:0000256" key="7">
    <source>
        <dbReference type="ARBA" id="ARBA00022741"/>
    </source>
</evidence>
<keyword evidence="5" id="KW-0819">tRNA processing</keyword>
<dbReference type="GO" id="GO:0046872">
    <property type="term" value="F:metal ion binding"/>
    <property type="evidence" value="ECO:0007669"/>
    <property type="project" value="UniProtKB-KW"/>
</dbReference>
<comment type="similarity">
    <text evidence="2">Belongs to the TsaE family.</text>
</comment>